<dbReference type="Proteomes" id="UP001500326">
    <property type="component" value="Unassembled WGS sequence"/>
</dbReference>
<evidence type="ECO:0000313" key="2">
    <source>
        <dbReference type="EMBL" id="GAA1989724.1"/>
    </source>
</evidence>
<dbReference type="CDD" id="cd18809">
    <property type="entry name" value="SF1_C_RecD"/>
    <property type="match status" value="1"/>
</dbReference>
<dbReference type="EMBL" id="BAAAOH010000001">
    <property type="protein sequence ID" value="GAA1989724.1"/>
    <property type="molecule type" value="Genomic_DNA"/>
</dbReference>
<dbReference type="SUPFAM" id="SSF55464">
    <property type="entry name" value="Origin of replication-binding domain, RBD-like"/>
    <property type="match status" value="1"/>
</dbReference>
<dbReference type="Pfam" id="PF08751">
    <property type="entry name" value="TrwC"/>
    <property type="match status" value="1"/>
</dbReference>
<dbReference type="InterPro" id="IPR014862">
    <property type="entry name" value="TrwC"/>
</dbReference>
<evidence type="ECO:0000313" key="3">
    <source>
        <dbReference type="Proteomes" id="UP001500326"/>
    </source>
</evidence>
<dbReference type="Gene3D" id="2.30.30.940">
    <property type="match status" value="1"/>
</dbReference>
<protein>
    <submittedName>
        <fullName evidence="2">MobF family relaxase</fullName>
    </submittedName>
</protein>
<sequence>MLRRARRRTSLSEERRCRVSVSMRVMSAGDGYKYLLRTVAAADGDRPLSTPLTRYYAEAGTPPGRWVGSGLPVLADGRIATGSRVSEAQLELLLGMGRDPGTGAPLGRAYPEYAASEAGPDRPAADTPTPTRRRAVAGYDFTFSLPKSASVLWAVADANTQATIAAAHHKAIDEVLAFMERELAATRAGEAGRDGAVAQVEVTGLIAAAFDHFDSRAGDPQLHTHVVVSNKVRTVFDDKWRSLDGRPLHAATVALSELHTAVFADHLSRALGVRWERRDREADRNPVWAIATVPESLVTEFSSRSRHIDIEKDRLIEEYIATHGRAPSKVTIIRLRQQATLTTRPEKQLRSLVDLTSEWRSRASRVLGRDATTWARDTVTHQDPSTPLRAQDVQPGILNQVAARVVEAASERRSTWTRWNLYAEAARQTMAWRFAATEDREAIVGMITDAAERRSVQLTPPELAVSPAEFRRADGTSVFRPRNSERYSSIALLHAEERLLASHATGAPVVSAATLEHAERARRNHGIVLGEDQRTALQSIATSARSLDVLIGPAGAGKTTAMHALRLAWEHEHGRGSVIGLAPSAAAARELANDLGIATENTAKWLHEHGQGRTAVRAGQLVIIDEASLAGTLTLDRICALATHEGAKVLLVGDWAQVQSVDAGGAFRMLVEARSDAPELADVHRFRNAWEKQASLDLRNGRLHALDAYAARDRIIGGDADAMSDAAYSAWLRDMAAGMSSVLVAETGEAVATLNRRARAELILLGVVDATAEAPLRDESAASVGDVVITRKNDRRLRTGGDWVRNGARWKVVTVRRDGSLRVLNTDRAGARPLTLPARYVAENVDLGYAVTAYRAQGITTDTAHAVVEPGTTRENLYVAMTRGRVSNTAYVVVARPDANHSARHPGERPDASARDILAGVLGHVGAEQSAHETIAAEQESWGSIAQLAAEYDTIAASAQRPRWTGLIHACGLPAELAEAAIASDAFGALAAGLRRAEALGHNVEALLPRIAAARGFEDAQDAAAVLHGRLERVLAQPLSGSSQGSGSRLIAGLIPAAMGEMDAEMRRALEERARLIEERASALVDSAVASGERWITPLGRVPVDPARAGLWRQQARIVAAYRDRYSVFEDDALGARATSPNQRMDAAAAAMERDRPIWLSRTEAPAQPQRAPARTRVVNSL</sequence>
<proteinExistence type="predicted"/>
<dbReference type="Pfam" id="PF13604">
    <property type="entry name" value="AAA_30"/>
    <property type="match status" value="1"/>
</dbReference>
<keyword evidence="3" id="KW-1185">Reference proteome</keyword>
<comment type="caution">
    <text evidence="2">The sequence shown here is derived from an EMBL/GenBank/DDBJ whole genome shotgun (WGS) entry which is preliminary data.</text>
</comment>
<accession>A0ABP5E473</accession>
<dbReference type="Gene3D" id="3.40.50.300">
    <property type="entry name" value="P-loop containing nucleotide triphosphate hydrolases"/>
    <property type="match status" value="2"/>
</dbReference>
<organism evidence="2 3">
    <name type="scientific">Microbacterium pumilum</name>
    <dbReference type="NCBI Taxonomy" id="344165"/>
    <lineage>
        <taxon>Bacteria</taxon>
        <taxon>Bacillati</taxon>
        <taxon>Actinomycetota</taxon>
        <taxon>Actinomycetes</taxon>
        <taxon>Micrococcales</taxon>
        <taxon>Microbacteriaceae</taxon>
        <taxon>Microbacterium</taxon>
    </lineage>
</organism>
<dbReference type="SUPFAM" id="SSF52540">
    <property type="entry name" value="P-loop containing nucleoside triphosphate hydrolases"/>
    <property type="match status" value="2"/>
</dbReference>
<dbReference type="NCBIfam" id="NF041492">
    <property type="entry name" value="MobF"/>
    <property type="match status" value="1"/>
</dbReference>
<reference evidence="3" key="1">
    <citation type="journal article" date="2019" name="Int. J. Syst. Evol. Microbiol.">
        <title>The Global Catalogue of Microorganisms (GCM) 10K type strain sequencing project: providing services to taxonomists for standard genome sequencing and annotation.</title>
        <authorList>
            <consortium name="The Broad Institute Genomics Platform"/>
            <consortium name="The Broad Institute Genome Sequencing Center for Infectious Disease"/>
            <person name="Wu L."/>
            <person name="Ma J."/>
        </authorList>
    </citation>
    <scope>NUCLEOTIDE SEQUENCE [LARGE SCALE GENOMIC DNA]</scope>
    <source>
        <strain evidence="3">JCM 14902</strain>
    </source>
</reference>
<gene>
    <name evidence="2" type="primary">mobF_1</name>
    <name evidence="2" type="ORF">GCM10009777_26190</name>
</gene>
<dbReference type="InterPro" id="IPR027417">
    <property type="entry name" value="P-loop_NTPase"/>
</dbReference>
<evidence type="ECO:0000259" key="1">
    <source>
        <dbReference type="Pfam" id="PF08751"/>
    </source>
</evidence>
<feature type="domain" description="TrwC relaxase" evidence="1">
    <location>
        <begin position="28"/>
        <end position="365"/>
    </location>
</feature>
<name>A0ABP5E473_9MICO</name>